<dbReference type="PANTHER" id="PTHR33371:SF18">
    <property type="entry name" value="MCE-FAMILY PROTEIN MCE3C"/>
    <property type="match status" value="1"/>
</dbReference>
<evidence type="ECO:0000313" key="4">
    <source>
        <dbReference type="EMBL" id="XDQ34313.1"/>
    </source>
</evidence>
<dbReference type="InterPro" id="IPR052336">
    <property type="entry name" value="MlaD_Phospholipid_Transporter"/>
</dbReference>
<dbReference type="InterPro" id="IPR003399">
    <property type="entry name" value="Mce/MlaD"/>
</dbReference>
<dbReference type="Pfam" id="PF11887">
    <property type="entry name" value="Mce4_CUP1"/>
    <property type="match status" value="1"/>
</dbReference>
<keyword evidence="1" id="KW-1133">Transmembrane helix</keyword>
<accession>A0AB39PYT7</accession>
<feature type="transmembrane region" description="Helical" evidence="1">
    <location>
        <begin position="75"/>
        <end position="93"/>
    </location>
</feature>
<reference evidence="4" key="1">
    <citation type="submission" date="2024-07" db="EMBL/GenBank/DDBJ databases">
        <authorList>
            <person name="Yu S.T."/>
        </authorList>
    </citation>
    <scope>NUCLEOTIDE SEQUENCE</scope>
    <source>
        <strain evidence="4">R28</strain>
    </source>
</reference>
<evidence type="ECO:0000259" key="2">
    <source>
        <dbReference type="Pfam" id="PF02470"/>
    </source>
</evidence>
<feature type="domain" description="Mce/MlaD" evidence="2">
    <location>
        <begin position="104"/>
        <end position="178"/>
    </location>
</feature>
<dbReference type="EMBL" id="CP163439">
    <property type="protein sequence ID" value="XDQ34313.1"/>
    <property type="molecule type" value="Genomic_DNA"/>
</dbReference>
<dbReference type="InterPro" id="IPR005693">
    <property type="entry name" value="Mce"/>
</dbReference>
<organism evidence="4">
    <name type="scientific">Streptomyces sp. R28</name>
    <dbReference type="NCBI Taxonomy" id="3238628"/>
    <lineage>
        <taxon>Bacteria</taxon>
        <taxon>Bacillati</taxon>
        <taxon>Actinomycetota</taxon>
        <taxon>Actinomycetes</taxon>
        <taxon>Kitasatosporales</taxon>
        <taxon>Streptomycetaceae</taxon>
        <taxon>Streptomyces</taxon>
    </lineage>
</organism>
<proteinExistence type="predicted"/>
<dbReference type="RefSeq" id="WP_369168908.1">
    <property type="nucleotide sequence ID" value="NZ_CP163439.1"/>
</dbReference>
<dbReference type="PRINTS" id="PR01782">
    <property type="entry name" value="MCEVIRFACTOR"/>
</dbReference>
<dbReference type="GO" id="GO:0005576">
    <property type="term" value="C:extracellular region"/>
    <property type="evidence" value="ECO:0007669"/>
    <property type="project" value="TreeGrafter"/>
</dbReference>
<name>A0AB39PYT7_9ACTN</name>
<dbReference type="AlphaFoldDB" id="A0AB39PYT7"/>
<dbReference type="PANTHER" id="PTHR33371">
    <property type="entry name" value="INTERMEMBRANE PHOSPHOLIPID TRANSPORT SYSTEM BINDING PROTEIN MLAD-RELATED"/>
    <property type="match status" value="1"/>
</dbReference>
<evidence type="ECO:0000256" key="1">
    <source>
        <dbReference type="SAM" id="Phobius"/>
    </source>
</evidence>
<gene>
    <name evidence="4" type="ORF">AB5J49_13730</name>
</gene>
<dbReference type="NCBIfam" id="TIGR00996">
    <property type="entry name" value="Mtu_fam_mce"/>
    <property type="match status" value="1"/>
</dbReference>
<keyword evidence="1" id="KW-0472">Membrane</keyword>
<dbReference type="Pfam" id="PF02470">
    <property type="entry name" value="MlaD"/>
    <property type="match status" value="1"/>
</dbReference>
<dbReference type="InterPro" id="IPR024516">
    <property type="entry name" value="Mce_C"/>
</dbReference>
<feature type="domain" description="Mammalian cell entry C-terminal" evidence="3">
    <location>
        <begin position="183"/>
        <end position="368"/>
    </location>
</feature>
<evidence type="ECO:0000259" key="3">
    <source>
        <dbReference type="Pfam" id="PF11887"/>
    </source>
</evidence>
<keyword evidence="1" id="KW-0812">Transmembrane</keyword>
<sequence>MSRKHRPEPLFKVRVEPPRLPKVRMPKAGLPNVRLLPRRKPRRQPLFRVRVEPPRIRLPRLRRPHLSPFRERNPVVIGAVGLTVLALLTVAAFNADRLPLIGDGETYSAAFAEAGGLKPGDEVRIAGVKVGKVEEVDLDGDHVKVTFKIKGEPGFGTETGASIRVKTILGAKYLALHPKGKGQLEPGSEIPLGRTVPAYDVVQAFSDLTTTTEEVDTDRVAKALDTLSTTFEDSPEEVRASLKGLSRISRTVASRDKALRELLDHANGVTGVLADRSSDFTTLVKDGDKLFREISRRREAIHRLLKSSAALGVQLSGLVQDNDKEIGPALKGLNTVVQMLERNQAVLDRSIKLLAPYTRLFTNTLGNGRWFDSYVQNLVAAPVVPRTGGSAQ</sequence>
<protein>
    <submittedName>
        <fullName evidence="4">MCE family protein</fullName>
    </submittedName>
</protein>